<keyword evidence="3 6" id="KW-0546">Nucleotide metabolism</keyword>
<dbReference type="GO" id="GO:0009116">
    <property type="term" value="P:nucleoside metabolic process"/>
    <property type="evidence" value="ECO:0007669"/>
    <property type="project" value="UniProtKB-UniRule"/>
</dbReference>
<evidence type="ECO:0000313" key="9">
    <source>
        <dbReference type="Proteomes" id="UP001519460"/>
    </source>
</evidence>
<dbReference type="Proteomes" id="UP001519460">
    <property type="component" value="Unassembled WGS sequence"/>
</dbReference>
<keyword evidence="9" id="KW-1185">Reference proteome</keyword>
<comment type="caution">
    <text evidence="8">The sequence shown here is derived from an EMBL/GenBank/DDBJ whole genome shotgun (WGS) entry which is preliminary data.</text>
</comment>
<feature type="binding site" description="in other chain" evidence="6">
    <location>
        <position position="84"/>
    </location>
    <ligand>
        <name>substrate</name>
        <note>ligand shared between homodimeric partners</note>
    </ligand>
</feature>
<evidence type="ECO:0000256" key="6">
    <source>
        <dbReference type="HAMAP-Rule" id="MF_03036"/>
    </source>
</evidence>
<comment type="function">
    <text evidence="6">Catalyzes the cleavage of the N-glycosidic bond of deoxyribonucleoside 5'-monophosphates to yield deoxyribose 5-phosphate and a purine or pyrimidine base.</text>
</comment>
<evidence type="ECO:0000256" key="4">
    <source>
        <dbReference type="ARBA" id="ARBA00023295"/>
    </source>
</evidence>
<comment type="catalytic activity">
    <reaction evidence="6">
        <text>a purine 2'-deoxyribonucleoside 5'-phosphate + H2O = a purine nucleobase + 2-deoxy-D-ribose 5-phosphate</text>
        <dbReference type="Rhea" id="RHEA:51132"/>
        <dbReference type="ChEBI" id="CHEBI:15377"/>
        <dbReference type="ChEBI" id="CHEBI:26386"/>
        <dbReference type="ChEBI" id="CHEBI:62877"/>
        <dbReference type="ChEBI" id="CHEBI:142198"/>
    </reaction>
</comment>
<accession>A0ABD0KET6</accession>
<keyword evidence="4 6" id="KW-0326">Glycosidase</keyword>
<dbReference type="EMBL" id="JACVVK020000533">
    <property type="protein sequence ID" value="KAK7467903.1"/>
    <property type="molecule type" value="Genomic_DNA"/>
</dbReference>
<comment type="caution">
    <text evidence="6">Lacks conserved residue(s) required for the propagation of feature annotation.</text>
</comment>
<reference evidence="8" key="1">
    <citation type="submission" date="2020-09" db="EMBL/GenBank/DDBJ databases">
        <authorList>
            <person name="Won Y."/>
        </authorList>
    </citation>
    <scope>NUCLEOTIDE SEQUENCE</scope>
    <source>
        <strain evidence="8">Wonlab-2016</strain>
        <tissue evidence="8">Foot muscle</tissue>
    </source>
</reference>
<dbReference type="Gene3D" id="3.40.50.450">
    <property type="match status" value="1"/>
</dbReference>
<feature type="binding site" description="in other chain" evidence="6">
    <location>
        <position position="21"/>
    </location>
    <ligand>
        <name>substrate</name>
        <note>ligand shared between homodimeric partners</note>
    </ligand>
</feature>
<organism evidence="8 9">
    <name type="scientific">Batillaria attramentaria</name>
    <dbReference type="NCBI Taxonomy" id="370345"/>
    <lineage>
        <taxon>Eukaryota</taxon>
        <taxon>Metazoa</taxon>
        <taxon>Spiralia</taxon>
        <taxon>Lophotrochozoa</taxon>
        <taxon>Mollusca</taxon>
        <taxon>Gastropoda</taxon>
        <taxon>Caenogastropoda</taxon>
        <taxon>Sorbeoconcha</taxon>
        <taxon>Cerithioidea</taxon>
        <taxon>Batillariidae</taxon>
        <taxon>Batillaria</taxon>
    </lineage>
</organism>
<dbReference type="FunFam" id="3.40.50.450:FF:000019">
    <property type="entry name" value="2'-deoxynucleoside 5'-phosphate N-hydrolase 1"/>
    <property type="match status" value="1"/>
</dbReference>
<evidence type="ECO:0000256" key="2">
    <source>
        <dbReference type="ARBA" id="ARBA00022801"/>
    </source>
</evidence>
<comment type="catalytic activity">
    <reaction evidence="6">
        <text>a pyrimidine 2'-deoxyribonucleoside 5'-phosphate + H2O = a pyrimidine nucleobase + 2-deoxy-D-ribose 5-phosphate</text>
        <dbReference type="Rhea" id="RHEA:57852"/>
        <dbReference type="ChEBI" id="CHEBI:15377"/>
        <dbReference type="ChEBI" id="CHEBI:26432"/>
        <dbReference type="ChEBI" id="CHEBI:62877"/>
        <dbReference type="ChEBI" id="CHEBI:142209"/>
    </reaction>
</comment>
<protein>
    <recommendedName>
        <fullName evidence="6">Putative 2'-deoxynucleoside 5'-phosphate N-hydrolase 1</fullName>
        <ecNumber evidence="6">3.2.2.-</ecNumber>
    </recommendedName>
</protein>
<evidence type="ECO:0000256" key="1">
    <source>
        <dbReference type="ARBA" id="ARBA00011407"/>
    </source>
</evidence>
<keyword evidence="6" id="KW-0539">Nucleus</keyword>
<evidence type="ECO:0000256" key="3">
    <source>
        <dbReference type="ARBA" id="ARBA00023080"/>
    </source>
</evidence>
<dbReference type="InterPro" id="IPR051239">
    <property type="entry name" value="2'-dNMP_N-hydrolase"/>
</dbReference>
<gene>
    <name evidence="8" type="ORF">BaRGS_00023302</name>
    <name evidence="7" type="ORF">BaRGS_00036878</name>
</gene>
<dbReference type="GO" id="GO:0005737">
    <property type="term" value="C:cytoplasm"/>
    <property type="evidence" value="ECO:0007669"/>
    <property type="project" value="UniProtKB-SubCell"/>
</dbReference>
<dbReference type="AlphaFoldDB" id="A0ABD0KET6"/>
<dbReference type="GO" id="GO:0070694">
    <property type="term" value="F:5-hydroxymethyl-dUMP N-hydrolase activity"/>
    <property type="evidence" value="ECO:0007669"/>
    <property type="project" value="UniProtKB-ARBA"/>
</dbReference>
<evidence type="ECO:0000313" key="8">
    <source>
        <dbReference type="EMBL" id="KAK7485492.1"/>
    </source>
</evidence>
<dbReference type="PANTHER" id="PTHR15364">
    <property type="entry name" value="2'-DEOXYNUCLEOSIDE 5'-PHOSPHATE N-HYDROLASE 1"/>
    <property type="match status" value="1"/>
</dbReference>
<name>A0ABD0KET6_9CAEN</name>
<comment type="similarity">
    <text evidence="6">Belongs to the 2'-deoxynucleoside 5'-phosphate N-hydrolase 1 family.</text>
</comment>
<sequence length="142" mass="15959">MSRKIYFAGSIHGGRQDAELYFRIIEQLKGYGTVFTEHVGHPNHPELAGMNEKEVHDGHIDDWLQKSDVLVAECTQPSLGVGYEIGRAVAMNKNIFVLFRPDAGRKLSCMIRGAQNGSTFIVKDYKEEELPGLLKNYFGSRT</sequence>
<evidence type="ECO:0000313" key="7">
    <source>
        <dbReference type="EMBL" id="KAK7467903.1"/>
    </source>
</evidence>
<dbReference type="EMBL" id="JACVVK020000194">
    <property type="protein sequence ID" value="KAK7485492.1"/>
    <property type="molecule type" value="Genomic_DNA"/>
</dbReference>
<dbReference type="GO" id="GO:0006163">
    <property type="term" value="P:purine nucleotide metabolic process"/>
    <property type="evidence" value="ECO:0007669"/>
    <property type="project" value="UniProtKB-ARBA"/>
</dbReference>
<proteinExistence type="inferred from homology"/>
<evidence type="ECO:0000256" key="5">
    <source>
        <dbReference type="ARBA" id="ARBA00047460"/>
    </source>
</evidence>
<reference evidence="8 9" key="2">
    <citation type="journal article" date="2023" name="Sci. Data">
        <title>Genome assembly of the Korean intertidal mud-creeper Batillaria attramentaria.</title>
        <authorList>
            <person name="Patra A.K."/>
            <person name="Ho P.T."/>
            <person name="Jun S."/>
            <person name="Lee S.J."/>
            <person name="Kim Y."/>
            <person name="Won Y.J."/>
        </authorList>
    </citation>
    <scope>NUCLEOTIDE SEQUENCE [LARGE SCALE GENOMIC DNA]</scope>
    <source>
        <strain evidence="8">Wonlab-2016</strain>
    </source>
</reference>
<dbReference type="InterPro" id="IPR007710">
    <property type="entry name" value="Nucleoside_deoxyribTrfase"/>
</dbReference>
<dbReference type="SUPFAM" id="SSF52309">
    <property type="entry name" value="N-(deoxy)ribosyltransferase-like"/>
    <property type="match status" value="1"/>
</dbReference>
<dbReference type="EC" id="3.2.2.-" evidence="6"/>
<dbReference type="GO" id="GO:0042802">
    <property type="term" value="F:identical protein binding"/>
    <property type="evidence" value="ECO:0007669"/>
    <property type="project" value="UniProtKB-ARBA"/>
</dbReference>
<comment type="subcellular location">
    <subcellularLocation>
        <location evidence="6">Cytoplasm</location>
    </subcellularLocation>
    <subcellularLocation>
        <location evidence="6">Nucleus</location>
    </subcellularLocation>
</comment>
<dbReference type="HAMAP" id="MF_03036">
    <property type="entry name" value="Nuc_phosphate_hydrolase"/>
    <property type="match status" value="1"/>
</dbReference>
<dbReference type="GO" id="GO:0005634">
    <property type="term" value="C:nucleus"/>
    <property type="evidence" value="ECO:0007669"/>
    <property type="project" value="UniProtKB-SubCell"/>
</dbReference>
<dbReference type="InterPro" id="IPR028607">
    <property type="entry name" value="DNPH1"/>
</dbReference>
<keyword evidence="6" id="KW-0963">Cytoplasm</keyword>
<dbReference type="GO" id="GO:0009159">
    <property type="term" value="P:deoxyribonucleoside monophosphate catabolic process"/>
    <property type="evidence" value="ECO:0007669"/>
    <property type="project" value="UniProtKB-ARBA"/>
</dbReference>
<comment type="catalytic activity">
    <reaction evidence="5">
        <text>5-hydroxymethyl-dUMP + H2O = 5-hydroxymethyluracil + 2-deoxy-D-ribose 5-phosphate</text>
        <dbReference type="Rhea" id="RHEA:77099"/>
        <dbReference type="ChEBI" id="CHEBI:15377"/>
        <dbReference type="ChEBI" id="CHEBI:16964"/>
        <dbReference type="ChEBI" id="CHEBI:62877"/>
        <dbReference type="ChEBI" id="CHEBI:90409"/>
    </reaction>
    <physiologicalReaction direction="left-to-right" evidence="5">
        <dbReference type="Rhea" id="RHEA:77100"/>
    </physiologicalReaction>
</comment>
<keyword evidence="2 6" id="KW-0378">Hydrolase</keyword>
<dbReference type="Pfam" id="PF05014">
    <property type="entry name" value="Nuc_deoxyrib_tr"/>
    <property type="match status" value="1"/>
</dbReference>
<comment type="subunit">
    <text evidence="1 6">Monomer and homodimer.</text>
</comment>
<dbReference type="PANTHER" id="PTHR15364:SF0">
    <property type="entry name" value="2'-DEOXYNUCLEOSIDE 5'-PHOSPHATE N-HYDROLASE 1"/>
    <property type="match status" value="1"/>
</dbReference>
<reference evidence="8" key="3">
    <citation type="submission" date="2023-01" db="EMBL/GenBank/DDBJ databases">
        <authorList>
            <person name="Patra A."/>
        </authorList>
    </citation>
    <scope>NUCLEOTIDE SEQUENCE</scope>
    <source>
        <strain evidence="8">Wonlab-2016</strain>
        <tissue evidence="8">Foot muscle</tissue>
    </source>
</reference>